<dbReference type="SMART" id="SM00729">
    <property type="entry name" value="Elp3"/>
    <property type="match status" value="1"/>
</dbReference>
<dbReference type="InterPro" id="IPR034505">
    <property type="entry name" value="Coproporphyrinogen-III_oxidase"/>
</dbReference>
<dbReference type="GO" id="GO:0051539">
    <property type="term" value="F:4 iron, 4 sulfur cluster binding"/>
    <property type="evidence" value="ECO:0007669"/>
    <property type="project" value="TreeGrafter"/>
</dbReference>
<dbReference type="EMBL" id="JAEQMG010000048">
    <property type="protein sequence ID" value="MBK6088098.1"/>
    <property type="molecule type" value="Genomic_DNA"/>
</dbReference>
<evidence type="ECO:0000313" key="6">
    <source>
        <dbReference type="EMBL" id="MBK6088098.1"/>
    </source>
</evidence>
<organism evidence="6 7">
    <name type="scientific">Ruminococcus difficilis</name>
    <dbReference type="NCBI Taxonomy" id="2763069"/>
    <lineage>
        <taxon>Bacteria</taxon>
        <taxon>Bacillati</taxon>
        <taxon>Bacillota</taxon>
        <taxon>Clostridia</taxon>
        <taxon>Eubacteriales</taxon>
        <taxon>Oscillospiraceae</taxon>
        <taxon>Ruminococcus</taxon>
    </lineage>
</organism>
<dbReference type="PROSITE" id="PS51918">
    <property type="entry name" value="RADICAL_SAM"/>
    <property type="match status" value="1"/>
</dbReference>
<keyword evidence="1" id="KW-0949">S-adenosyl-L-methionine</keyword>
<keyword evidence="4" id="KW-0411">Iron-sulfur</keyword>
<keyword evidence="6" id="KW-0560">Oxidoreductase</keyword>
<comment type="caution">
    <text evidence="6">The sequence shown here is derived from an EMBL/GenBank/DDBJ whole genome shotgun (WGS) entry which is preliminary data.</text>
</comment>
<keyword evidence="7" id="KW-1185">Reference proteome</keyword>
<sequence>MNLYIDNHKYHYEMENLCRAFLFTEEVAVLHEYTELSAPYVLTSVHDDVRVTLCTFTFNKTLSAPLGDDDELTMGQLLYQLLSQAYDRELPWGILTGVRPIKLYSRLCDRNGEEAARRYFSDTLYVSDEKIALAQQVRKNQQVILSHSDRRSFSLYVSIPFCPTRCSYCSFVSQTVEKAKKLIGEYLPLLLSEIRYTAESAKELGLRCESVYIGGGTPTTLSAEELDLLLNEIEADIDLSHCAEFTVEAGRPDTVTREKLLALKKHPVTRISINPQTFNDSVLERIGRRHTAQQTIDAFRLARELGFDNINMDLIAGLTSDTPESFIRTLDIVRELDPESVTVHTLAVKRSARLNSTDAVREQEYTAQMLTDAATRLTEGGWEPYYLYRQSKMLSNLENTGWAKPGYFSPYNVYIMEETHSILACGAGAVSKLRDVDSDYIERIFNFKYPYEYISRFDEMIQRKARVRSFYGEYNKS</sequence>
<dbReference type="SFLD" id="SFLDG01065">
    <property type="entry name" value="anaerobic_coproporphyrinogen-I"/>
    <property type="match status" value="1"/>
</dbReference>
<dbReference type="GO" id="GO:0006779">
    <property type="term" value="P:porphyrin-containing compound biosynthetic process"/>
    <property type="evidence" value="ECO:0007669"/>
    <property type="project" value="TreeGrafter"/>
</dbReference>
<dbReference type="SFLD" id="SFLDF00310">
    <property type="entry name" value="oxygen-independent_coproporphy"/>
    <property type="match status" value="1"/>
</dbReference>
<dbReference type="RefSeq" id="WP_186832899.1">
    <property type="nucleotide sequence ID" value="NZ_JAEQMG010000048.1"/>
</dbReference>
<dbReference type="PANTHER" id="PTHR13932">
    <property type="entry name" value="COPROPORPHYRINIGEN III OXIDASE"/>
    <property type="match status" value="1"/>
</dbReference>
<dbReference type="Pfam" id="PF04055">
    <property type="entry name" value="Radical_SAM"/>
    <property type="match status" value="1"/>
</dbReference>
<reference evidence="6" key="1">
    <citation type="submission" date="2021-01" db="EMBL/GenBank/DDBJ databases">
        <title>Genome public.</title>
        <authorList>
            <person name="Liu C."/>
            <person name="Sun Q."/>
        </authorList>
    </citation>
    <scope>NUCLEOTIDE SEQUENCE</scope>
    <source>
        <strain evidence="6">M6</strain>
    </source>
</reference>
<feature type="domain" description="Radical SAM core" evidence="5">
    <location>
        <begin position="147"/>
        <end position="384"/>
    </location>
</feature>
<dbReference type="EC" id="1.3.98.3" evidence="6"/>
<dbReference type="Proteomes" id="UP000633365">
    <property type="component" value="Unassembled WGS sequence"/>
</dbReference>
<accession>A0A934U096</accession>
<dbReference type="CDD" id="cd01335">
    <property type="entry name" value="Radical_SAM"/>
    <property type="match status" value="1"/>
</dbReference>
<protein>
    <submittedName>
        <fullName evidence="6">Coproporphyrinogen dehydrogenase HemZ</fullName>
        <ecNumber evidence="6">1.3.98.3</ecNumber>
    </submittedName>
</protein>
<dbReference type="PANTHER" id="PTHR13932:SF1">
    <property type="entry name" value="OXYGEN-INDEPENDENT COPROPORPHYRINOGEN-III OXIDASE-LIKE PROTEIN HEMZ"/>
    <property type="match status" value="1"/>
</dbReference>
<dbReference type="InterPro" id="IPR023995">
    <property type="entry name" value="HemZ"/>
</dbReference>
<dbReference type="InterPro" id="IPR006638">
    <property type="entry name" value="Elp3/MiaA/NifB-like_rSAM"/>
</dbReference>
<keyword evidence="3" id="KW-0408">Iron</keyword>
<dbReference type="SUPFAM" id="SSF102114">
    <property type="entry name" value="Radical SAM enzymes"/>
    <property type="match status" value="1"/>
</dbReference>
<dbReference type="NCBIfam" id="TIGR03994">
    <property type="entry name" value="rSAM_HemZ"/>
    <property type="match status" value="1"/>
</dbReference>
<dbReference type="SFLD" id="SFLDG01082">
    <property type="entry name" value="B12-binding_domain_containing"/>
    <property type="match status" value="1"/>
</dbReference>
<dbReference type="SFLD" id="SFLDS00029">
    <property type="entry name" value="Radical_SAM"/>
    <property type="match status" value="1"/>
</dbReference>
<evidence type="ECO:0000256" key="4">
    <source>
        <dbReference type="ARBA" id="ARBA00023014"/>
    </source>
</evidence>
<dbReference type="GO" id="GO:0046872">
    <property type="term" value="F:metal ion binding"/>
    <property type="evidence" value="ECO:0007669"/>
    <property type="project" value="UniProtKB-KW"/>
</dbReference>
<dbReference type="InterPro" id="IPR058240">
    <property type="entry name" value="rSAM_sf"/>
</dbReference>
<dbReference type="InterPro" id="IPR007197">
    <property type="entry name" value="rSAM"/>
</dbReference>
<dbReference type="AlphaFoldDB" id="A0A934U096"/>
<evidence type="ECO:0000313" key="7">
    <source>
        <dbReference type="Proteomes" id="UP000633365"/>
    </source>
</evidence>
<keyword evidence="2" id="KW-0479">Metal-binding</keyword>
<evidence type="ECO:0000256" key="2">
    <source>
        <dbReference type="ARBA" id="ARBA00022723"/>
    </source>
</evidence>
<dbReference type="Gene3D" id="3.20.20.70">
    <property type="entry name" value="Aldolase class I"/>
    <property type="match status" value="1"/>
</dbReference>
<gene>
    <name evidence="6" type="primary">hemZ</name>
    <name evidence="6" type="ORF">JKK62_05435</name>
</gene>
<evidence type="ECO:0000256" key="3">
    <source>
        <dbReference type="ARBA" id="ARBA00023004"/>
    </source>
</evidence>
<evidence type="ECO:0000256" key="1">
    <source>
        <dbReference type="ARBA" id="ARBA00022691"/>
    </source>
</evidence>
<proteinExistence type="predicted"/>
<dbReference type="InterPro" id="IPR013785">
    <property type="entry name" value="Aldolase_TIM"/>
</dbReference>
<dbReference type="GO" id="GO:0051989">
    <property type="term" value="F:coproporphyrinogen dehydrogenase activity"/>
    <property type="evidence" value="ECO:0007669"/>
    <property type="project" value="UniProtKB-EC"/>
</dbReference>
<evidence type="ECO:0000259" key="5">
    <source>
        <dbReference type="PROSITE" id="PS51918"/>
    </source>
</evidence>
<dbReference type="GO" id="GO:0005737">
    <property type="term" value="C:cytoplasm"/>
    <property type="evidence" value="ECO:0007669"/>
    <property type="project" value="TreeGrafter"/>
</dbReference>
<name>A0A934U096_9FIRM</name>